<comment type="subcellular location">
    <subcellularLocation>
        <location evidence="2">Endoplasmic reticulum membrane</location>
        <topology evidence="2">Single-pass type II membrane protein</topology>
    </subcellularLocation>
    <subcellularLocation>
        <location evidence="1">Golgi apparatus membrane</location>
        <topology evidence="1">Single-pass type II membrane protein</topology>
    </subcellularLocation>
</comment>
<dbReference type="GO" id="GO:0046872">
    <property type="term" value="F:metal ion binding"/>
    <property type="evidence" value="ECO:0007669"/>
    <property type="project" value="UniProtKB-KW"/>
</dbReference>
<keyword evidence="11" id="KW-0472">Membrane</keyword>
<evidence type="ECO:0000256" key="10">
    <source>
        <dbReference type="ARBA" id="ARBA00023034"/>
    </source>
</evidence>
<sequence>MRTDTKMATVAFILLCHKDREAITAQVERLTAAGDKVAVHFDARASQSDYEALRSNFVGNPDVAFAKTRVKCGWGEWSLVAATLIAVRTAFEAFPEATHFYLLSGDCMPIKSAQYVHEYLDARDADIIESFDFFESDWIKTGLREERLIYRHIFNERTQPRRYYAAIKLQQVLGLKRAIPADLRMMIGSQWWCLRRRTIEKLLQFVDQNKGIERFFRTTWIPDETFFQTLVRHLVAEVEIDCRTPTFLMFSDYGMPVTFYNDHFDLLLAQDYLFARKISAEAEELKARLGAVYAEVDRNFSVSDEGRRLHGFLTGRGRIGQRFAPRFWERDATIGRERTLMLVTCKKWHVAKRLLDRVGMATNLPAIEFLFDEGSTPLPDLGGIEATLDKRSRHRRAMVRMLFDYYETDRMILCLDPSRLHLLRDFFSDRCETRLLEIDCQYGDDYLQGHARRVGLASEMTTEANFAALLPTLRNDLTREIEAIRDERFPEFFRIKETAAPEENAAPLAKFLGIEHEKALDIARTDYLFAD</sequence>
<keyword evidence="9" id="KW-1133">Transmembrane helix</keyword>
<evidence type="ECO:0000259" key="15">
    <source>
        <dbReference type="Pfam" id="PF19350"/>
    </source>
</evidence>
<evidence type="ECO:0000256" key="4">
    <source>
        <dbReference type="ARBA" id="ARBA00022679"/>
    </source>
</evidence>
<keyword evidence="5" id="KW-0812">Transmembrane</keyword>
<keyword evidence="13" id="KW-0325">Glycoprotein</keyword>
<dbReference type="GO" id="GO:0030158">
    <property type="term" value="F:protein xylosyltransferase activity"/>
    <property type="evidence" value="ECO:0007669"/>
    <property type="project" value="InterPro"/>
</dbReference>
<evidence type="ECO:0000256" key="8">
    <source>
        <dbReference type="ARBA" id="ARBA00022968"/>
    </source>
</evidence>
<feature type="domain" description="DUF5928" evidence="15">
    <location>
        <begin position="276"/>
        <end position="531"/>
    </location>
</feature>
<dbReference type="GO" id="GO:0016020">
    <property type="term" value="C:membrane"/>
    <property type="evidence" value="ECO:0007669"/>
    <property type="project" value="InterPro"/>
</dbReference>
<dbReference type="Proteomes" id="UP000201838">
    <property type="component" value="Unassembled WGS sequence"/>
</dbReference>
<dbReference type="PANTHER" id="PTHR46025:SF3">
    <property type="entry name" value="XYLOSYLTRANSFERASE OXT"/>
    <property type="match status" value="1"/>
</dbReference>
<evidence type="ECO:0000256" key="5">
    <source>
        <dbReference type="ARBA" id="ARBA00022692"/>
    </source>
</evidence>
<keyword evidence="7" id="KW-0256">Endoplasmic reticulum</keyword>
<dbReference type="AlphaFoldDB" id="A0A238IWV7"/>
<dbReference type="Pfam" id="PF19350">
    <property type="entry name" value="DUF5928"/>
    <property type="match status" value="1"/>
</dbReference>
<keyword evidence="4" id="KW-0808">Transferase</keyword>
<organism evidence="16 17">
    <name type="scientific">Boseongicola aestuarii</name>
    <dbReference type="NCBI Taxonomy" id="1470561"/>
    <lineage>
        <taxon>Bacteria</taxon>
        <taxon>Pseudomonadati</taxon>
        <taxon>Pseudomonadota</taxon>
        <taxon>Alphaproteobacteria</taxon>
        <taxon>Rhodobacterales</taxon>
        <taxon>Paracoccaceae</taxon>
        <taxon>Boseongicola</taxon>
    </lineage>
</organism>
<evidence type="ECO:0000256" key="3">
    <source>
        <dbReference type="ARBA" id="ARBA00022676"/>
    </source>
</evidence>
<evidence type="ECO:0000256" key="7">
    <source>
        <dbReference type="ARBA" id="ARBA00022824"/>
    </source>
</evidence>
<evidence type="ECO:0000256" key="11">
    <source>
        <dbReference type="ARBA" id="ARBA00023136"/>
    </source>
</evidence>
<accession>A0A238IWV7</accession>
<keyword evidence="10" id="KW-0333">Golgi apparatus</keyword>
<dbReference type="GO" id="GO:0050650">
    <property type="term" value="P:chondroitin sulfate proteoglycan biosynthetic process"/>
    <property type="evidence" value="ECO:0007669"/>
    <property type="project" value="TreeGrafter"/>
</dbReference>
<keyword evidence="6" id="KW-0479">Metal-binding</keyword>
<evidence type="ECO:0000313" key="17">
    <source>
        <dbReference type="Proteomes" id="UP000201838"/>
    </source>
</evidence>
<keyword evidence="3" id="KW-0328">Glycosyltransferase</keyword>
<proteinExistence type="predicted"/>
<keyword evidence="17" id="KW-1185">Reference proteome</keyword>
<dbReference type="Pfam" id="PF02485">
    <property type="entry name" value="Branch"/>
    <property type="match status" value="1"/>
</dbReference>
<dbReference type="GO" id="GO:0015012">
    <property type="term" value="P:heparan sulfate proteoglycan biosynthetic process"/>
    <property type="evidence" value="ECO:0007669"/>
    <property type="project" value="TreeGrafter"/>
</dbReference>
<dbReference type="InterPro" id="IPR045972">
    <property type="entry name" value="DUF5928"/>
</dbReference>
<gene>
    <name evidence="16" type="ORF">BOA8489_01068</name>
</gene>
<dbReference type="EMBL" id="FXXQ01000002">
    <property type="protein sequence ID" value="SMX22969.1"/>
    <property type="molecule type" value="Genomic_DNA"/>
</dbReference>
<evidence type="ECO:0000256" key="2">
    <source>
        <dbReference type="ARBA" id="ARBA00004648"/>
    </source>
</evidence>
<keyword evidence="12" id="KW-1015">Disulfide bond</keyword>
<evidence type="ECO:0000256" key="14">
    <source>
        <dbReference type="ARBA" id="ARBA00042865"/>
    </source>
</evidence>
<evidence type="ECO:0000256" key="6">
    <source>
        <dbReference type="ARBA" id="ARBA00022723"/>
    </source>
</evidence>
<protein>
    <recommendedName>
        <fullName evidence="14">Peptide O-xylosyltransferase</fullName>
    </recommendedName>
</protein>
<evidence type="ECO:0000256" key="12">
    <source>
        <dbReference type="ARBA" id="ARBA00023157"/>
    </source>
</evidence>
<dbReference type="InterPro" id="IPR043538">
    <property type="entry name" value="XYLT"/>
</dbReference>
<name>A0A238IWV7_9RHOB</name>
<reference evidence="16 17" key="1">
    <citation type="submission" date="2017-05" db="EMBL/GenBank/DDBJ databases">
        <authorList>
            <person name="Song R."/>
            <person name="Chenine A.L."/>
            <person name="Ruprecht R.M."/>
        </authorList>
    </citation>
    <scope>NUCLEOTIDE SEQUENCE [LARGE SCALE GENOMIC DNA]</scope>
    <source>
        <strain evidence="16 17">CECT 8489</strain>
    </source>
</reference>
<dbReference type="InterPro" id="IPR003406">
    <property type="entry name" value="Glyco_trans_14"/>
</dbReference>
<evidence type="ECO:0000256" key="1">
    <source>
        <dbReference type="ARBA" id="ARBA00004323"/>
    </source>
</evidence>
<evidence type="ECO:0000313" key="16">
    <source>
        <dbReference type="EMBL" id="SMX22969.1"/>
    </source>
</evidence>
<dbReference type="PANTHER" id="PTHR46025">
    <property type="entry name" value="XYLOSYLTRANSFERASE OXT"/>
    <property type="match status" value="1"/>
</dbReference>
<keyword evidence="8" id="KW-0735">Signal-anchor</keyword>
<evidence type="ECO:0000256" key="9">
    <source>
        <dbReference type="ARBA" id="ARBA00022989"/>
    </source>
</evidence>
<evidence type="ECO:0000256" key="13">
    <source>
        <dbReference type="ARBA" id="ARBA00023180"/>
    </source>
</evidence>